<organism evidence="2 3">
    <name type="scientific">Limulus polyphemus</name>
    <name type="common">Atlantic horseshoe crab</name>
    <dbReference type="NCBI Taxonomy" id="6850"/>
    <lineage>
        <taxon>Eukaryota</taxon>
        <taxon>Metazoa</taxon>
        <taxon>Ecdysozoa</taxon>
        <taxon>Arthropoda</taxon>
        <taxon>Chelicerata</taxon>
        <taxon>Merostomata</taxon>
        <taxon>Xiphosura</taxon>
        <taxon>Limulidae</taxon>
        <taxon>Limulus</taxon>
    </lineage>
</organism>
<dbReference type="GeneID" id="106476652"/>
<keyword evidence="2" id="KW-1185">Reference proteome</keyword>
<evidence type="ECO:0000256" key="1">
    <source>
        <dbReference type="SAM" id="MobiDB-lite"/>
    </source>
</evidence>
<gene>
    <name evidence="3" type="primary">LOC106476652</name>
</gene>
<evidence type="ECO:0000313" key="2">
    <source>
        <dbReference type="Proteomes" id="UP000694941"/>
    </source>
</evidence>
<proteinExistence type="predicted"/>
<evidence type="ECO:0000313" key="3">
    <source>
        <dbReference type="RefSeq" id="XP_013792748.2"/>
    </source>
</evidence>
<feature type="compositionally biased region" description="Polar residues" evidence="1">
    <location>
        <begin position="195"/>
        <end position="207"/>
    </location>
</feature>
<accession>A0ABM1C1U5</accession>
<reference evidence="3" key="1">
    <citation type="submission" date="2025-08" db="UniProtKB">
        <authorList>
            <consortium name="RefSeq"/>
        </authorList>
    </citation>
    <scope>IDENTIFICATION</scope>
    <source>
        <tissue evidence="3">Muscle</tissue>
    </source>
</reference>
<dbReference type="RefSeq" id="XP_013792748.2">
    <property type="nucleotide sequence ID" value="XM_013937294.2"/>
</dbReference>
<dbReference type="Proteomes" id="UP000694941">
    <property type="component" value="Unplaced"/>
</dbReference>
<sequence>MSSHPSTGTATGTVFCDKTSGRPGLGVSFLPENLQQYSQQLQQQQQLVLNLTQCYHTLYLQQLEIQSLQHFLQQYVPSPDGTHARASPANNQGGISEELPFRPQLHNTQGGSYFAPGSIPTLVPSATPGFLPLGQNIHHPSSQLPVFGLEHANQTSTASQGERTETETLNNKVAPGTRANNFWDNFRSYSRQNLLSTSTGSKSNETGSGRAVGGRTRTRQDTTSASLPDIFNAQHRTHLIPDVSVGTSTLPEERLYDRPLPNPELQELMTQPTVKTANFNRVQIEPGWCQEERIRRTVESLNLASEQGTRPSTGSSTGLQNPCSITSTFSSLSSVREPTAINISSPYHPNQSSKIL</sequence>
<protein>
    <submittedName>
        <fullName evidence="3">Uncharacterized protein LOC106476652 isoform X1</fullName>
    </submittedName>
</protein>
<feature type="region of interest" description="Disordered" evidence="1">
    <location>
        <begin position="195"/>
        <end position="224"/>
    </location>
</feature>
<feature type="region of interest" description="Disordered" evidence="1">
    <location>
        <begin position="302"/>
        <end position="322"/>
    </location>
</feature>
<name>A0ABM1C1U5_LIMPO</name>